<keyword evidence="2" id="KW-1185">Reference proteome</keyword>
<reference evidence="1 2" key="1">
    <citation type="submission" date="2017-05" db="EMBL/GenBank/DDBJ databases">
        <authorList>
            <person name="Song R."/>
            <person name="Chenine A.L."/>
            <person name="Ruprecht R.M."/>
        </authorList>
    </citation>
    <scope>NUCLEOTIDE SEQUENCE [LARGE SCALE GENOMIC DNA]</scope>
    <source>
        <strain evidence="1 2">CECT 8489</strain>
    </source>
</reference>
<accession>A0A238J2E6</accession>
<name>A0A238J2E6_9RHOB</name>
<organism evidence="1 2">
    <name type="scientific">Boseongicola aestuarii</name>
    <dbReference type="NCBI Taxonomy" id="1470561"/>
    <lineage>
        <taxon>Bacteria</taxon>
        <taxon>Pseudomonadati</taxon>
        <taxon>Pseudomonadota</taxon>
        <taxon>Alphaproteobacteria</taxon>
        <taxon>Rhodobacterales</taxon>
        <taxon>Paracoccaceae</taxon>
        <taxon>Boseongicola</taxon>
    </lineage>
</organism>
<dbReference type="AlphaFoldDB" id="A0A238J2E6"/>
<gene>
    <name evidence="1" type="ORF">BOA8489_03032</name>
</gene>
<proteinExistence type="predicted"/>
<evidence type="ECO:0000313" key="1">
    <source>
        <dbReference type="EMBL" id="SMX24899.1"/>
    </source>
</evidence>
<protein>
    <recommendedName>
        <fullName evidence="3">Lipoprotein</fullName>
    </recommendedName>
</protein>
<sequence length="51" mass="4951">MKKITLLIAFLGMAACENPQLGIGATFGSGGVSVTPSVSGNVGGARVEVSG</sequence>
<dbReference type="RefSeq" id="WP_176440325.1">
    <property type="nucleotide sequence ID" value="NZ_FXXQ01000011.1"/>
</dbReference>
<dbReference type="Proteomes" id="UP000201838">
    <property type="component" value="Unassembled WGS sequence"/>
</dbReference>
<evidence type="ECO:0008006" key="3">
    <source>
        <dbReference type="Google" id="ProtNLM"/>
    </source>
</evidence>
<dbReference type="PROSITE" id="PS51257">
    <property type="entry name" value="PROKAR_LIPOPROTEIN"/>
    <property type="match status" value="1"/>
</dbReference>
<dbReference type="EMBL" id="FXXQ01000011">
    <property type="protein sequence ID" value="SMX24899.1"/>
    <property type="molecule type" value="Genomic_DNA"/>
</dbReference>
<evidence type="ECO:0000313" key="2">
    <source>
        <dbReference type="Proteomes" id="UP000201838"/>
    </source>
</evidence>